<dbReference type="GO" id="GO:0016746">
    <property type="term" value="F:acyltransferase activity"/>
    <property type="evidence" value="ECO:0007669"/>
    <property type="project" value="UniProtKB-KW"/>
</dbReference>
<dbReference type="RefSeq" id="WP_301815151.1">
    <property type="nucleotide sequence ID" value="NZ_JAUJZH010000033.1"/>
</dbReference>
<gene>
    <name evidence="6" type="ORF">Q2T77_32175</name>
</gene>
<evidence type="ECO:0000256" key="1">
    <source>
        <dbReference type="ARBA" id="ARBA00022679"/>
    </source>
</evidence>
<organism evidence="6 7">
    <name type="scientific">Variovorax ginsengisoli</name>
    <dbReference type="NCBI Taxonomy" id="363844"/>
    <lineage>
        <taxon>Bacteria</taxon>
        <taxon>Pseudomonadati</taxon>
        <taxon>Pseudomonadota</taxon>
        <taxon>Betaproteobacteria</taxon>
        <taxon>Burkholderiales</taxon>
        <taxon>Comamonadaceae</taxon>
        <taxon>Variovorax</taxon>
    </lineage>
</organism>
<evidence type="ECO:0000259" key="5">
    <source>
        <dbReference type="PROSITE" id="PS51934"/>
    </source>
</evidence>
<protein>
    <submittedName>
        <fullName evidence="6">Lecithin retinol acyltransferase family protein</fullName>
    </submittedName>
</protein>
<evidence type="ECO:0000256" key="4">
    <source>
        <dbReference type="SAM" id="MobiDB-lite"/>
    </source>
</evidence>
<keyword evidence="3" id="KW-0443">Lipid metabolism</keyword>
<dbReference type="Pfam" id="PF04970">
    <property type="entry name" value="LRAT"/>
    <property type="match status" value="1"/>
</dbReference>
<dbReference type="EMBL" id="JAUKVY010000033">
    <property type="protein sequence ID" value="MDO1536936.1"/>
    <property type="molecule type" value="Genomic_DNA"/>
</dbReference>
<dbReference type="Proteomes" id="UP001169027">
    <property type="component" value="Unassembled WGS sequence"/>
</dbReference>
<sequence>MKPHTQPVLALDELAVGDHLVSPRRGYSHHGIYAGNGRVIHYSGFSRRWRRGPVEEVSLAHFCLGHPLLVRDSSQTPCDGAARVERARRRLGENRFSVWSNNCEHFCHWCMHGASRSEQIEALRTPLRTLVSLLVHNASSSLSAEGAQASHRAGVQYKPGESFPDGFAAKSGESFGAGAGPSTQASRRIGTLRGGSRRLTSPLLGRLDVSDT</sequence>
<dbReference type="PROSITE" id="PS51934">
    <property type="entry name" value="LRAT"/>
    <property type="match status" value="1"/>
</dbReference>
<evidence type="ECO:0000313" key="6">
    <source>
        <dbReference type="EMBL" id="MDO1536936.1"/>
    </source>
</evidence>
<feature type="region of interest" description="Disordered" evidence="4">
    <location>
        <begin position="168"/>
        <end position="212"/>
    </location>
</feature>
<feature type="domain" description="LRAT" evidence="5">
    <location>
        <begin position="19"/>
        <end position="119"/>
    </location>
</feature>
<evidence type="ECO:0000256" key="3">
    <source>
        <dbReference type="ARBA" id="ARBA00023098"/>
    </source>
</evidence>
<keyword evidence="1" id="KW-0808">Transferase</keyword>
<keyword evidence="2" id="KW-0378">Hydrolase</keyword>
<proteinExistence type="predicted"/>
<dbReference type="PANTHER" id="PTHR13943">
    <property type="entry name" value="HRAS-LIKE SUPPRESSOR - RELATED"/>
    <property type="match status" value="1"/>
</dbReference>
<dbReference type="Gene3D" id="3.90.1720.10">
    <property type="entry name" value="endopeptidase domain like (from Nostoc punctiforme)"/>
    <property type="match status" value="1"/>
</dbReference>
<name>A0ABT8SDD9_9BURK</name>
<dbReference type="PANTHER" id="PTHR13943:SF77">
    <property type="entry name" value="LRAT DOMAIN-CONTAINING PROTEIN"/>
    <property type="match status" value="1"/>
</dbReference>
<evidence type="ECO:0000256" key="2">
    <source>
        <dbReference type="ARBA" id="ARBA00022801"/>
    </source>
</evidence>
<keyword evidence="7" id="KW-1185">Reference proteome</keyword>
<reference evidence="6" key="1">
    <citation type="submission" date="2023-06" db="EMBL/GenBank/DDBJ databases">
        <authorList>
            <person name="Jiang Y."/>
            <person name="Liu Q."/>
        </authorList>
    </citation>
    <scope>NUCLEOTIDE SEQUENCE</scope>
    <source>
        <strain evidence="6">CGMCC 1.12090</strain>
    </source>
</reference>
<comment type="caution">
    <text evidence="6">The sequence shown here is derived from an EMBL/GenBank/DDBJ whole genome shotgun (WGS) entry which is preliminary data.</text>
</comment>
<accession>A0ABT8SDD9</accession>
<evidence type="ECO:0000313" key="7">
    <source>
        <dbReference type="Proteomes" id="UP001169027"/>
    </source>
</evidence>
<dbReference type="InterPro" id="IPR007053">
    <property type="entry name" value="LRAT_dom"/>
</dbReference>
<dbReference type="InterPro" id="IPR051496">
    <property type="entry name" value="H-rev107_PLA/AT"/>
</dbReference>
<keyword evidence="6" id="KW-0012">Acyltransferase</keyword>